<gene>
    <name evidence="3" type="ORF">CCMP2556_LOCUS46130</name>
</gene>
<evidence type="ECO:0000313" key="4">
    <source>
        <dbReference type="Proteomes" id="UP001642484"/>
    </source>
</evidence>
<keyword evidence="4" id="KW-1185">Reference proteome</keyword>
<accession>A0ABP0R9Z4</accession>
<dbReference type="Gene3D" id="3.40.50.1820">
    <property type="entry name" value="alpha/beta hydrolase"/>
    <property type="match status" value="1"/>
</dbReference>
<dbReference type="InterPro" id="IPR029058">
    <property type="entry name" value="AB_hydrolase_fold"/>
</dbReference>
<feature type="region of interest" description="Disordered" evidence="1">
    <location>
        <begin position="326"/>
        <end position="364"/>
    </location>
</feature>
<sequence length="402" mass="44707">MTRLSRRKGDPIFCTKQRPDTEHLRRQALLNLFDLPVFVRCGAAKPAALVSRTQELDEKTIEVTNAGASVLTLARGAPELWTNEPDAGLLRVLERNSTGHYAVCGHTWHGLQLVDYALLSELPHGCILFQRQRAYITPSEKNALPKLLQKLFPHLEVSIRPLPPVQNRRWLEFEVKRCEGGGLWNGWQGSGCRQLSVVSVSGTDISRIADYAENLRMWTEPVALQILQTMFPTIRIWPRDSASMVIRTIHDILNGLGLEDNQWHYSEILEYVQKIPREQEVVVTGHSLGGGIALVVGALTDRLAVAIQPPGVFYSLAKHETLNKRSGHGALHQRPVPPRVVSGEPDGERRRRNGPSDGGKRPGSSNCDTCLLFIHRKAAQRQAFGIVGISRYRGCLGVGDSV</sequence>
<dbReference type="Proteomes" id="UP001642484">
    <property type="component" value="Unassembled WGS sequence"/>
</dbReference>
<dbReference type="SUPFAM" id="SSF53474">
    <property type="entry name" value="alpha/beta-Hydrolases"/>
    <property type="match status" value="1"/>
</dbReference>
<dbReference type="EMBL" id="CAXAMN010025694">
    <property type="protein sequence ID" value="CAK9097108.1"/>
    <property type="molecule type" value="Genomic_DNA"/>
</dbReference>
<dbReference type="InterPro" id="IPR002921">
    <property type="entry name" value="Fungal_lipase-type"/>
</dbReference>
<evidence type="ECO:0000259" key="2">
    <source>
        <dbReference type="Pfam" id="PF01764"/>
    </source>
</evidence>
<evidence type="ECO:0000256" key="1">
    <source>
        <dbReference type="SAM" id="MobiDB-lite"/>
    </source>
</evidence>
<dbReference type="Pfam" id="PF01764">
    <property type="entry name" value="Lipase_3"/>
    <property type="match status" value="1"/>
</dbReference>
<feature type="domain" description="Fungal lipase-type" evidence="2">
    <location>
        <begin position="209"/>
        <end position="298"/>
    </location>
</feature>
<protein>
    <recommendedName>
        <fullName evidence="2">Fungal lipase-type domain-containing protein</fullName>
    </recommendedName>
</protein>
<reference evidence="3 4" key="1">
    <citation type="submission" date="2024-02" db="EMBL/GenBank/DDBJ databases">
        <authorList>
            <person name="Chen Y."/>
            <person name="Shah S."/>
            <person name="Dougan E. K."/>
            <person name="Thang M."/>
            <person name="Chan C."/>
        </authorList>
    </citation>
    <scope>NUCLEOTIDE SEQUENCE [LARGE SCALE GENOMIC DNA]</scope>
</reference>
<name>A0ABP0R9Z4_9DINO</name>
<comment type="caution">
    <text evidence="3">The sequence shown here is derived from an EMBL/GenBank/DDBJ whole genome shotgun (WGS) entry which is preliminary data.</text>
</comment>
<evidence type="ECO:0000313" key="3">
    <source>
        <dbReference type="EMBL" id="CAK9097108.1"/>
    </source>
</evidence>
<proteinExistence type="predicted"/>
<organism evidence="3 4">
    <name type="scientific">Durusdinium trenchii</name>
    <dbReference type="NCBI Taxonomy" id="1381693"/>
    <lineage>
        <taxon>Eukaryota</taxon>
        <taxon>Sar</taxon>
        <taxon>Alveolata</taxon>
        <taxon>Dinophyceae</taxon>
        <taxon>Suessiales</taxon>
        <taxon>Symbiodiniaceae</taxon>
        <taxon>Durusdinium</taxon>
    </lineage>
</organism>